<sequence>MTLQWRVLALVLGLCTAGCASVESLFPSNNPYDILRLVNRDHKLPYEFVPDVVLPNVPAAPGKEEYVYLREEAARALEALFSAALAEGHTLYAVSGYRSYSLQASLFRRKVERVGSEAKAMLTVAPPGASEHQLGLAMDINGETTLSLGLTEDFGASPEGLWVYENAHRFGFIIRYPEGKTDITGYAWEPWHLRYVGEDAAREMHSLQVTFEEYHALLQERRVQAWSQETKEEL</sequence>
<dbReference type="InterPro" id="IPR052179">
    <property type="entry name" value="DD-CPase-like"/>
</dbReference>
<reference evidence="3" key="2">
    <citation type="journal article" date="2021" name="PeerJ">
        <title>Extensive microbial diversity within the chicken gut microbiome revealed by metagenomics and culture.</title>
        <authorList>
            <person name="Gilroy R."/>
            <person name="Ravi A."/>
            <person name="Getino M."/>
            <person name="Pursley I."/>
            <person name="Horton D.L."/>
            <person name="Alikhan N.F."/>
            <person name="Baker D."/>
            <person name="Gharbi K."/>
            <person name="Hall N."/>
            <person name="Watson M."/>
            <person name="Adriaenssens E.M."/>
            <person name="Foster-Nyarko E."/>
            <person name="Jarju S."/>
            <person name="Secka A."/>
            <person name="Antonio M."/>
            <person name="Oren A."/>
            <person name="Chaudhuri R.R."/>
            <person name="La Ragione R."/>
            <person name="Hildebrand F."/>
            <person name="Pallen M.J."/>
        </authorList>
    </citation>
    <scope>NUCLEOTIDE SEQUENCE</scope>
    <source>
        <strain evidence="3">ChiHile30-977</strain>
    </source>
</reference>
<feature type="chain" id="PRO_5038602175" evidence="1">
    <location>
        <begin position="21"/>
        <end position="234"/>
    </location>
</feature>
<organism evidence="3 4">
    <name type="scientific">Candidatus Avichristensenella intestinipullorum</name>
    <dbReference type="NCBI Taxonomy" id="2840693"/>
    <lineage>
        <taxon>Bacteria</taxon>
        <taxon>Bacillati</taxon>
        <taxon>Bacillota</taxon>
        <taxon>Clostridia</taxon>
        <taxon>Candidatus Avichristensenella</taxon>
    </lineage>
</organism>
<dbReference type="SUPFAM" id="SSF55166">
    <property type="entry name" value="Hedgehog/DD-peptidase"/>
    <property type="match status" value="1"/>
</dbReference>
<dbReference type="Gene3D" id="3.30.1380.10">
    <property type="match status" value="1"/>
</dbReference>
<dbReference type="InterPro" id="IPR058193">
    <property type="entry name" value="VanY/YodJ_core_dom"/>
</dbReference>
<evidence type="ECO:0000259" key="2">
    <source>
        <dbReference type="Pfam" id="PF02557"/>
    </source>
</evidence>
<dbReference type="GO" id="GO:0008233">
    <property type="term" value="F:peptidase activity"/>
    <property type="evidence" value="ECO:0007669"/>
    <property type="project" value="InterPro"/>
</dbReference>
<comment type="caution">
    <text evidence="3">The sequence shown here is derived from an EMBL/GenBank/DDBJ whole genome shotgun (WGS) entry which is preliminary data.</text>
</comment>
<dbReference type="Pfam" id="PF02557">
    <property type="entry name" value="VanY"/>
    <property type="match status" value="1"/>
</dbReference>
<dbReference type="GO" id="GO:0006508">
    <property type="term" value="P:proteolysis"/>
    <property type="evidence" value="ECO:0007669"/>
    <property type="project" value="InterPro"/>
</dbReference>
<dbReference type="CDD" id="cd14852">
    <property type="entry name" value="LD-carboxypeptidase"/>
    <property type="match status" value="1"/>
</dbReference>
<evidence type="ECO:0000313" key="4">
    <source>
        <dbReference type="Proteomes" id="UP000886819"/>
    </source>
</evidence>
<name>A0A9D1CIA1_9FIRM</name>
<proteinExistence type="predicted"/>
<reference evidence="3" key="1">
    <citation type="submission" date="2020-10" db="EMBL/GenBank/DDBJ databases">
        <authorList>
            <person name="Gilroy R."/>
        </authorList>
    </citation>
    <scope>NUCLEOTIDE SEQUENCE</scope>
    <source>
        <strain evidence="3">ChiHile30-977</strain>
    </source>
</reference>
<keyword evidence="1" id="KW-0732">Signal</keyword>
<feature type="domain" description="D-alanyl-D-alanine carboxypeptidase-like core" evidence="2">
    <location>
        <begin position="68"/>
        <end position="197"/>
    </location>
</feature>
<accession>A0A9D1CIA1</accession>
<dbReference type="PANTHER" id="PTHR34385">
    <property type="entry name" value="D-ALANYL-D-ALANINE CARBOXYPEPTIDASE"/>
    <property type="match status" value="1"/>
</dbReference>
<evidence type="ECO:0000313" key="3">
    <source>
        <dbReference type="EMBL" id="HIQ62452.1"/>
    </source>
</evidence>
<feature type="signal peptide" evidence="1">
    <location>
        <begin position="1"/>
        <end position="20"/>
    </location>
</feature>
<evidence type="ECO:0000256" key="1">
    <source>
        <dbReference type="SAM" id="SignalP"/>
    </source>
</evidence>
<dbReference type="InterPro" id="IPR003709">
    <property type="entry name" value="VanY-like_core_dom"/>
</dbReference>
<dbReference type="InterPro" id="IPR009045">
    <property type="entry name" value="Zn_M74/Hedgehog-like"/>
</dbReference>
<dbReference type="PANTHER" id="PTHR34385:SF1">
    <property type="entry name" value="PEPTIDOGLYCAN L-ALANYL-D-GLUTAMATE ENDOPEPTIDASE CWLK"/>
    <property type="match status" value="1"/>
</dbReference>
<dbReference type="Proteomes" id="UP000886819">
    <property type="component" value="Unassembled WGS sequence"/>
</dbReference>
<protein>
    <submittedName>
        <fullName evidence="3">M15 family metallopeptidase</fullName>
    </submittedName>
</protein>
<dbReference type="AlphaFoldDB" id="A0A9D1CIA1"/>
<gene>
    <name evidence="3" type="ORF">IAA66_02555</name>
</gene>
<dbReference type="EMBL" id="DVFI01000034">
    <property type="protein sequence ID" value="HIQ62452.1"/>
    <property type="molecule type" value="Genomic_DNA"/>
</dbReference>